<keyword evidence="2 3" id="KW-0040">ANK repeat</keyword>
<comment type="caution">
    <text evidence="5">The sequence shown here is derived from an EMBL/GenBank/DDBJ whole genome shotgun (WGS) entry which is preliminary data.</text>
</comment>
<name>A0A8H6QI12_9EURO</name>
<reference evidence="5" key="1">
    <citation type="submission" date="2020-06" db="EMBL/GenBank/DDBJ databases">
        <title>Draft genome sequences of strains closely related to Aspergillus parafelis and Aspergillus hiratsukae.</title>
        <authorList>
            <person name="Dos Santos R.A.C."/>
            <person name="Rivero-Menendez O."/>
            <person name="Steenwyk J.L."/>
            <person name="Mead M.E."/>
            <person name="Goldman G.H."/>
            <person name="Alastruey-Izquierdo A."/>
            <person name="Rokas A."/>
        </authorList>
    </citation>
    <scope>NUCLEOTIDE SEQUENCE</scope>
    <source>
        <strain evidence="5">CNM-CM6106</strain>
    </source>
</reference>
<dbReference type="InterPro" id="IPR002110">
    <property type="entry name" value="Ankyrin_rpt"/>
</dbReference>
<sequence length="331" mass="35732">MATLCDLPNDILLEILTQHGFSERDINAVSQVNHRLHAIAKRCLYRKNASENRSSALLWASGTGNLATALYALEHGGADINILARGGHNGPLMLASRRGDLAMVQLLLSKGADPNATDSLHHTALVAAAANGHETIARRLIDTPMCNIDSADFQGKSVLEYAVGVGSEAIVQLLIDKATDLNHQNRSGFTALAIAARLGHAAIARLLLRHGADPTLANRTGRVPLHWAAANSFVSLVRLFLADPRIDVNAQEHLWPGLRYGPQGWSALFFAVQNGQRIIVKPLLSHPMIDPTITDLAGRTALMYANELSHLDIAALIEASCKEKENTNRMA</sequence>
<dbReference type="Gene3D" id="1.25.40.20">
    <property type="entry name" value="Ankyrin repeat-containing domain"/>
    <property type="match status" value="3"/>
</dbReference>
<protein>
    <recommendedName>
        <fullName evidence="4">F-box domain-containing protein</fullName>
    </recommendedName>
</protein>
<dbReference type="InterPro" id="IPR001810">
    <property type="entry name" value="F-box_dom"/>
</dbReference>
<dbReference type="AlphaFoldDB" id="A0A8H6QI12"/>
<dbReference type="Pfam" id="PF12796">
    <property type="entry name" value="Ank_2"/>
    <property type="match status" value="2"/>
</dbReference>
<evidence type="ECO:0000256" key="2">
    <source>
        <dbReference type="ARBA" id="ARBA00023043"/>
    </source>
</evidence>
<organism evidence="5 6">
    <name type="scientific">Aspergillus hiratsukae</name>
    <dbReference type="NCBI Taxonomy" id="1194566"/>
    <lineage>
        <taxon>Eukaryota</taxon>
        <taxon>Fungi</taxon>
        <taxon>Dikarya</taxon>
        <taxon>Ascomycota</taxon>
        <taxon>Pezizomycotina</taxon>
        <taxon>Eurotiomycetes</taxon>
        <taxon>Eurotiomycetidae</taxon>
        <taxon>Eurotiales</taxon>
        <taxon>Aspergillaceae</taxon>
        <taxon>Aspergillus</taxon>
        <taxon>Aspergillus subgen. Fumigati</taxon>
    </lineage>
</organism>
<feature type="repeat" description="ANK" evidence="3">
    <location>
        <begin position="87"/>
        <end position="119"/>
    </location>
</feature>
<evidence type="ECO:0000259" key="4">
    <source>
        <dbReference type="Pfam" id="PF12937"/>
    </source>
</evidence>
<dbReference type="Pfam" id="PF12937">
    <property type="entry name" value="F-box-like"/>
    <property type="match status" value="1"/>
</dbReference>
<keyword evidence="1" id="KW-0677">Repeat</keyword>
<dbReference type="Proteomes" id="UP000662466">
    <property type="component" value="Unassembled WGS sequence"/>
</dbReference>
<evidence type="ECO:0000313" key="6">
    <source>
        <dbReference type="Proteomes" id="UP000662466"/>
    </source>
</evidence>
<dbReference type="SMART" id="SM00248">
    <property type="entry name" value="ANK"/>
    <property type="match status" value="8"/>
</dbReference>
<feature type="repeat" description="ANK" evidence="3">
    <location>
        <begin position="187"/>
        <end position="219"/>
    </location>
</feature>
<evidence type="ECO:0000313" key="5">
    <source>
        <dbReference type="EMBL" id="KAF7173486.1"/>
    </source>
</evidence>
<evidence type="ECO:0000256" key="3">
    <source>
        <dbReference type="PROSITE-ProRule" id="PRU00023"/>
    </source>
</evidence>
<dbReference type="InterPro" id="IPR036770">
    <property type="entry name" value="Ankyrin_rpt-contain_sf"/>
</dbReference>
<dbReference type="PROSITE" id="PS50088">
    <property type="entry name" value="ANK_REPEAT"/>
    <property type="match status" value="3"/>
</dbReference>
<proteinExistence type="predicted"/>
<feature type="repeat" description="ANK" evidence="3">
    <location>
        <begin position="154"/>
        <end position="186"/>
    </location>
</feature>
<dbReference type="EMBL" id="JACBAF010001756">
    <property type="protein sequence ID" value="KAF7173486.1"/>
    <property type="molecule type" value="Genomic_DNA"/>
</dbReference>
<dbReference type="PANTHER" id="PTHR24126">
    <property type="entry name" value="ANKYRIN REPEAT, PH AND SEC7 DOMAIN CONTAINING PROTEIN SECG-RELATED"/>
    <property type="match status" value="1"/>
</dbReference>
<feature type="domain" description="F-box" evidence="4">
    <location>
        <begin position="4"/>
        <end position="47"/>
    </location>
</feature>
<accession>A0A8H6QI12</accession>
<dbReference type="SUPFAM" id="SSF48403">
    <property type="entry name" value="Ankyrin repeat"/>
    <property type="match status" value="1"/>
</dbReference>
<dbReference type="Pfam" id="PF00023">
    <property type="entry name" value="Ank"/>
    <property type="match status" value="2"/>
</dbReference>
<dbReference type="PROSITE" id="PS50297">
    <property type="entry name" value="ANK_REP_REGION"/>
    <property type="match status" value="3"/>
</dbReference>
<evidence type="ECO:0000256" key="1">
    <source>
        <dbReference type="ARBA" id="ARBA00022737"/>
    </source>
</evidence>
<dbReference type="PANTHER" id="PTHR24126:SF14">
    <property type="entry name" value="ANK_REP_REGION DOMAIN-CONTAINING PROTEIN"/>
    <property type="match status" value="1"/>
</dbReference>
<gene>
    <name evidence="5" type="ORF">CNMCM6106_007564</name>
</gene>